<dbReference type="Proteomes" id="UP001501758">
    <property type="component" value="Unassembled WGS sequence"/>
</dbReference>
<gene>
    <name evidence="2" type="ORF">GCM10009430_44630</name>
</gene>
<proteinExistence type="predicted"/>
<protein>
    <submittedName>
        <fullName evidence="2">Glycosyltransferase</fullName>
    </submittedName>
</protein>
<dbReference type="EMBL" id="BAAAGE010000006">
    <property type="protein sequence ID" value="GAA0731941.1"/>
    <property type="molecule type" value="Genomic_DNA"/>
</dbReference>
<keyword evidence="3" id="KW-1185">Reference proteome</keyword>
<evidence type="ECO:0000259" key="1">
    <source>
        <dbReference type="Pfam" id="PF13524"/>
    </source>
</evidence>
<evidence type="ECO:0000313" key="3">
    <source>
        <dbReference type="Proteomes" id="UP001501758"/>
    </source>
</evidence>
<evidence type="ECO:0000313" key="2">
    <source>
        <dbReference type="EMBL" id="GAA0731941.1"/>
    </source>
</evidence>
<accession>A0ABN1J899</accession>
<name>A0ABN1J899_9FLAO</name>
<comment type="caution">
    <text evidence="2">The sequence shown here is derived from an EMBL/GenBank/DDBJ whole genome shotgun (WGS) entry which is preliminary data.</text>
</comment>
<dbReference type="Pfam" id="PF13524">
    <property type="entry name" value="Glyco_trans_1_2"/>
    <property type="match status" value="1"/>
</dbReference>
<dbReference type="SUPFAM" id="SSF53756">
    <property type="entry name" value="UDP-Glycosyltransferase/glycogen phosphorylase"/>
    <property type="match status" value="1"/>
</dbReference>
<reference evidence="2 3" key="1">
    <citation type="journal article" date="2019" name="Int. J. Syst. Evol. Microbiol.">
        <title>The Global Catalogue of Microorganisms (GCM) 10K type strain sequencing project: providing services to taxonomists for standard genome sequencing and annotation.</title>
        <authorList>
            <consortium name="The Broad Institute Genomics Platform"/>
            <consortium name="The Broad Institute Genome Sequencing Center for Infectious Disease"/>
            <person name="Wu L."/>
            <person name="Ma J."/>
        </authorList>
    </citation>
    <scope>NUCLEOTIDE SEQUENCE [LARGE SCALE GENOMIC DNA]</scope>
    <source>
        <strain evidence="2 3">JCM 15974</strain>
    </source>
</reference>
<organism evidence="2 3">
    <name type="scientific">Aquimarina litoralis</name>
    <dbReference type="NCBI Taxonomy" id="584605"/>
    <lineage>
        <taxon>Bacteria</taxon>
        <taxon>Pseudomonadati</taxon>
        <taxon>Bacteroidota</taxon>
        <taxon>Flavobacteriia</taxon>
        <taxon>Flavobacteriales</taxon>
        <taxon>Flavobacteriaceae</taxon>
        <taxon>Aquimarina</taxon>
    </lineage>
</organism>
<dbReference type="Gene3D" id="3.40.50.2000">
    <property type="entry name" value="Glycogen Phosphorylase B"/>
    <property type="match status" value="1"/>
</dbReference>
<sequence>MKILLVGEYSRLHNSLKEGLLKNGHEVTIIGHGDFFKKYPIDINIDGTFTKKNFFLNKVRHLLFLIFKIDLASVETLIKFNKNKGILKNYDYVQLINETPFNIGNYFEKKLLKFLFENNNHVYLLACGDDYRYISYSLAGNFPYSTLSPLLKNPGLKKEYRYTLRAVSKEQKKIHDYVFKYIKGVIPVSVEYNMAYRNTNKALPMIPNPVNSDLIKMQELNLDKIKILHGINSSNYLKKGNRYFEEALEIISKKYNHKVEIITTKDLPYNEYIKHLLSAHIILDQAQAHDQGYNALEAMAMGKVIFTGAGEDFRKHYDLKNKIVAIDTSPDSAKIAKNLEELILNPEKIIEIGKNARKFIEEEHHYKEIAKKYVDAWKEHSC</sequence>
<dbReference type="InterPro" id="IPR055259">
    <property type="entry name" value="YkvP/CgeB_Glyco_trans-like"/>
</dbReference>
<dbReference type="RefSeq" id="WP_343914462.1">
    <property type="nucleotide sequence ID" value="NZ_BAAAGE010000006.1"/>
</dbReference>
<feature type="domain" description="Spore protein YkvP/CgeB glycosyl transferase-like" evidence="1">
    <location>
        <begin position="248"/>
        <end position="374"/>
    </location>
</feature>